<evidence type="ECO:0000313" key="1">
    <source>
        <dbReference type="EMBL" id="KAF4629123.1"/>
    </source>
</evidence>
<protein>
    <submittedName>
        <fullName evidence="1">Uncharacterized protein</fullName>
    </submittedName>
</protein>
<accession>A0A8H4RGE2</accession>
<dbReference type="EMBL" id="JAAMPI010000717">
    <property type="protein sequence ID" value="KAF4629123.1"/>
    <property type="molecule type" value="Genomic_DNA"/>
</dbReference>
<keyword evidence="2" id="KW-1185">Reference proteome</keyword>
<proteinExistence type="predicted"/>
<dbReference type="Proteomes" id="UP000566819">
    <property type="component" value="Unassembled WGS sequence"/>
</dbReference>
<comment type="caution">
    <text evidence="1">The sequence shown here is derived from an EMBL/GenBank/DDBJ whole genome shotgun (WGS) entry which is preliminary data.</text>
</comment>
<evidence type="ECO:0000313" key="2">
    <source>
        <dbReference type="Proteomes" id="UP000566819"/>
    </source>
</evidence>
<gene>
    <name evidence="1" type="ORF">G7Y89_g9026</name>
</gene>
<reference evidence="1 2" key="1">
    <citation type="submission" date="2020-03" db="EMBL/GenBank/DDBJ databases">
        <title>Draft Genome Sequence of Cudoniella acicularis.</title>
        <authorList>
            <person name="Buettner E."/>
            <person name="Kellner H."/>
        </authorList>
    </citation>
    <scope>NUCLEOTIDE SEQUENCE [LARGE SCALE GENOMIC DNA]</scope>
    <source>
        <strain evidence="1 2">DSM 108380</strain>
    </source>
</reference>
<organism evidence="1 2">
    <name type="scientific">Cudoniella acicularis</name>
    <dbReference type="NCBI Taxonomy" id="354080"/>
    <lineage>
        <taxon>Eukaryota</taxon>
        <taxon>Fungi</taxon>
        <taxon>Dikarya</taxon>
        <taxon>Ascomycota</taxon>
        <taxon>Pezizomycotina</taxon>
        <taxon>Leotiomycetes</taxon>
        <taxon>Helotiales</taxon>
        <taxon>Tricladiaceae</taxon>
        <taxon>Cudoniella</taxon>
    </lineage>
</organism>
<name>A0A8H4RGE2_9HELO</name>
<sequence length="149" mass="17612">MALALNSVRGPFEFFQLPFEIRQKIFRLLLAPFFCYDSEAENYFFDIVISQYDKFGIRENSVFSHDYYEYLKMRRPQEVPISEEDASEEYKEASMNMKGHEPCSDKMKWHIQAEAVITTWMHFLAKQWIFGSNMTETTSLLSGFGKPLM</sequence>
<dbReference type="AlphaFoldDB" id="A0A8H4RGE2"/>
<dbReference type="OrthoDB" id="3563424at2759"/>